<evidence type="ECO:0000313" key="1">
    <source>
        <dbReference type="EMBL" id="PON88289.1"/>
    </source>
</evidence>
<dbReference type="InParanoid" id="A0A2P5ERV8"/>
<comment type="caution">
    <text evidence="1">The sequence shown here is derived from an EMBL/GenBank/DDBJ whole genome shotgun (WGS) entry which is preliminary data.</text>
</comment>
<sequence>MDSIPHKTYRKFRFWIVVQGIKLHATVLIDHHGIVSRMQENA</sequence>
<keyword evidence="2" id="KW-1185">Reference proteome</keyword>
<proteinExistence type="predicted"/>
<dbReference type="AlphaFoldDB" id="A0A2P5ERV8"/>
<accession>A0A2P5ERV8</accession>
<name>A0A2P5ERV8_TREOI</name>
<dbReference type="EMBL" id="JXTC01000107">
    <property type="protein sequence ID" value="PON88289.1"/>
    <property type="molecule type" value="Genomic_DNA"/>
</dbReference>
<dbReference type="OrthoDB" id="10313221at2759"/>
<evidence type="ECO:0000313" key="2">
    <source>
        <dbReference type="Proteomes" id="UP000237000"/>
    </source>
</evidence>
<organism evidence="1 2">
    <name type="scientific">Trema orientale</name>
    <name type="common">Charcoal tree</name>
    <name type="synonym">Celtis orientalis</name>
    <dbReference type="NCBI Taxonomy" id="63057"/>
    <lineage>
        <taxon>Eukaryota</taxon>
        <taxon>Viridiplantae</taxon>
        <taxon>Streptophyta</taxon>
        <taxon>Embryophyta</taxon>
        <taxon>Tracheophyta</taxon>
        <taxon>Spermatophyta</taxon>
        <taxon>Magnoliopsida</taxon>
        <taxon>eudicotyledons</taxon>
        <taxon>Gunneridae</taxon>
        <taxon>Pentapetalae</taxon>
        <taxon>rosids</taxon>
        <taxon>fabids</taxon>
        <taxon>Rosales</taxon>
        <taxon>Cannabaceae</taxon>
        <taxon>Trema</taxon>
    </lineage>
</organism>
<dbReference type="Proteomes" id="UP000237000">
    <property type="component" value="Unassembled WGS sequence"/>
</dbReference>
<gene>
    <name evidence="1" type="ORF">TorRG33x02_158760</name>
</gene>
<protein>
    <submittedName>
        <fullName evidence="1">Uncharacterized protein</fullName>
    </submittedName>
</protein>
<reference evidence="2" key="1">
    <citation type="submission" date="2016-06" db="EMBL/GenBank/DDBJ databases">
        <title>Parallel loss of symbiosis genes in relatives of nitrogen-fixing non-legume Parasponia.</title>
        <authorList>
            <person name="Van Velzen R."/>
            <person name="Holmer R."/>
            <person name="Bu F."/>
            <person name="Rutten L."/>
            <person name="Van Zeijl A."/>
            <person name="Liu W."/>
            <person name="Santuari L."/>
            <person name="Cao Q."/>
            <person name="Sharma T."/>
            <person name="Shen D."/>
            <person name="Roswanjaya Y."/>
            <person name="Wardhani T."/>
            <person name="Kalhor M.S."/>
            <person name="Jansen J."/>
            <person name="Van den Hoogen J."/>
            <person name="Gungor B."/>
            <person name="Hartog M."/>
            <person name="Hontelez J."/>
            <person name="Verver J."/>
            <person name="Yang W.-C."/>
            <person name="Schijlen E."/>
            <person name="Repin R."/>
            <person name="Schilthuizen M."/>
            <person name="Schranz E."/>
            <person name="Heidstra R."/>
            <person name="Miyata K."/>
            <person name="Fedorova E."/>
            <person name="Kohlen W."/>
            <person name="Bisseling T."/>
            <person name="Smit S."/>
            <person name="Geurts R."/>
        </authorList>
    </citation>
    <scope>NUCLEOTIDE SEQUENCE [LARGE SCALE GENOMIC DNA]</scope>
    <source>
        <strain evidence="2">cv. RG33-2</strain>
    </source>
</reference>